<dbReference type="EMBL" id="BJYT01000033">
    <property type="protein sequence ID" value="GEO11929.1"/>
    <property type="molecule type" value="Genomic_DNA"/>
</dbReference>
<organism evidence="1 2">
    <name type="scientific">Segetibacter aerophilus</name>
    <dbReference type="NCBI Taxonomy" id="670293"/>
    <lineage>
        <taxon>Bacteria</taxon>
        <taxon>Pseudomonadati</taxon>
        <taxon>Bacteroidota</taxon>
        <taxon>Chitinophagia</taxon>
        <taxon>Chitinophagales</taxon>
        <taxon>Chitinophagaceae</taxon>
        <taxon>Segetibacter</taxon>
    </lineage>
</organism>
<keyword evidence="2" id="KW-1185">Reference proteome</keyword>
<proteinExistence type="predicted"/>
<dbReference type="AlphaFoldDB" id="A0A512BIX8"/>
<evidence type="ECO:0000313" key="2">
    <source>
        <dbReference type="Proteomes" id="UP000321513"/>
    </source>
</evidence>
<gene>
    <name evidence="1" type="ORF">SAE01_44250</name>
</gene>
<name>A0A512BIX8_9BACT</name>
<accession>A0A512BIX8</accession>
<sequence>MSDGCFKKNDLLIPGTRQDQRLYQALDPSYVLPDERTVANLLVFITKYAELINFYALKGPDQKDYAIEGNWQALILSDEAFNYAGISVTPYSLPNITFYRYVNLYEAGSTTAKRNLAYRVLWDIIFSVYKEIEAFYTALPVYMPLRNEIATEIGNGLVTDFGIVAGAYLNDAAAIPSLNLQVSTVSTDDEYKFKFADDLIQSGFHKLWIDKSLAPLADSWTDYVAVLKLTPGLALSFFNTAGLIDEFDRIDYSTVQLKQVFKRAFEAYVRIIAKATELLENSLERSSAHYAHHGLMLAFIKLFGILRTDMNEFTRKHLEYYYSRVLQIHPAPAVPDTAHIVFDPAKNIGSHLIKAATELNAGKDGTGKLLLYHTEDEIVINEAKVEQLKTIFIKPSGISGTIEKVTASPIANSVDGKGAAFTGSDTSWKGFGNELNAAAIGFFIASPVLHLTEGRRVLEFTFFAEPTGIAKMNALTVTDILYLFSFFCSGEKQWEELIINDGVVTDYNSELSFTPPLLTDLSFTIRLVLLAQFKPVVGYDPLVCDGNLNTIFPVVKFVLNQATAAAYEKLKDIEISKINITVTVEDITALSLQNEIGTLDPVKPVQAFGPLPKVGASFLVGHHELVHKEITLLELRLNWLGLPDLTTHYKYKIPDTAAPDGMKDATYLPIGAVTDFTALVEFIRNKTWTTLGAGNSALVASGSNLKTLNYSSITTIKKPMKRPEAYTNAPLLFETGTTDGFIRLTLKTPADAFGHFKWGLVFAAQTVALTKDVHNTLPNPPYTPLLESIKLKYVATQDIKLDVSYKPEQGAFIHLLPFGIRPTHTNALLLPAFETEKKQVDGTLAYEPVESALLIGVSHAVINQQISLLLQMNEGTEDISVDPPTIIWNYLSTSGWKNFDMLLVGDSTKNLLKSGIVKFQIPADVNTATTELPPGFTWISAAIKPDFPKYPKISSHALPKVLALFTNAVKANFEDHGNDPEHLAKALPAHTISKLYESDAAVKKVNQPYASFGGKKIESGSKFYTQVSERLRHKHRAITIWDYERLVLREFQEVYMVKCLNHTGYEVDCTTSLKKYKENIPGQVMLVPVPFVTNLQAGNIFQPTFSTAKLTDIGNFIHGDDNSGSCNKYLKPLHCHLAQLAVENPKYETIKVTCKVRVKECLDQMFYEAQLVDDLNNFLSPWITGDPGKINFGGRLHASQVVYFIEQLHYIDYLEDLEIEHKDGLTVLNTTEPSLAVATTSRSVLTSSGTHSIQKA</sequence>
<dbReference type="Proteomes" id="UP000321513">
    <property type="component" value="Unassembled WGS sequence"/>
</dbReference>
<reference evidence="1 2" key="1">
    <citation type="submission" date="2019-07" db="EMBL/GenBank/DDBJ databases">
        <title>Whole genome shotgun sequence of Segetibacter aerophilus NBRC 106135.</title>
        <authorList>
            <person name="Hosoyama A."/>
            <person name="Uohara A."/>
            <person name="Ohji S."/>
            <person name="Ichikawa N."/>
        </authorList>
    </citation>
    <scope>NUCLEOTIDE SEQUENCE [LARGE SCALE GENOMIC DNA]</scope>
    <source>
        <strain evidence="1 2">NBRC 106135</strain>
    </source>
</reference>
<protein>
    <recommendedName>
        <fullName evidence="3">Baseplate protein J-like domain-containing protein</fullName>
    </recommendedName>
</protein>
<dbReference type="OrthoDB" id="9762853at2"/>
<comment type="caution">
    <text evidence="1">The sequence shown here is derived from an EMBL/GenBank/DDBJ whole genome shotgun (WGS) entry which is preliminary data.</text>
</comment>
<dbReference type="RefSeq" id="WP_147206056.1">
    <property type="nucleotide sequence ID" value="NZ_BJYT01000033.1"/>
</dbReference>
<evidence type="ECO:0000313" key="1">
    <source>
        <dbReference type="EMBL" id="GEO11929.1"/>
    </source>
</evidence>
<evidence type="ECO:0008006" key="3">
    <source>
        <dbReference type="Google" id="ProtNLM"/>
    </source>
</evidence>